<comment type="caution">
    <text evidence="5">The sequence shown here is derived from an EMBL/GenBank/DDBJ whole genome shotgun (WGS) entry which is preliminary data.</text>
</comment>
<dbReference type="Pfam" id="PF10186">
    <property type="entry name" value="ATG14"/>
    <property type="match status" value="1"/>
</dbReference>
<dbReference type="PANTHER" id="PTHR15157:SF5">
    <property type="entry name" value="UV RADIATION RESISTANCE-ASSOCIATED GENE PROTEIN"/>
    <property type="match status" value="1"/>
</dbReference>
<evidence type="ECO:0000313" key="5">
    <source>
        <dbReference type="EMBL" id="KAF2156696.1"/>
    </source>
</evidence>
<feature type="region of interest" description="Disordered" evidence="4">
    <location>
        <begin position="605"/>
        <end position="652"/>
    </location>
</feature>
<dbReference type="GO" id="GO:0000149">
    <property type="term" value="F:SNARE binding"/>
    <property type="evidence" value="ECO:0007669"/>
    <property type="project" value="TreeGrafter"/>
</dbReference>
<gene>
    <name evidence="5" type="ORF">K461DRAFT_249151</name>
</gene>
<dbReference type="Proteomes" id="UP000799439">
    <property type="component" value="Unassembled WGS sequence"/>
</dbReference>
<reference evidence="5" key="1">
    <citation type="journal article" date="2020" name="Stud. Mycol.">
        <title>101 Dothideomycetes genomes: a test case for predicting lifestyles and emergence of pathogens.</title>
        <authorList>
            <person name="Haridas S."/>
            <person name="Albert R."/>
            <person name="Binder M."/>
            <person name="Bloem J."/>
            <person name="Labutti K."/>
            <person name="Salamov A."/>
            <person name="Andreopoulos B."/>
            <person name="Baker S."/>
            <person name="Barry K."/>
            <person name="Bills G."/>
            <person name="Bluhm B."/>
            <person name="Cannon C."/>
            <person name="Castanera R."/>
            <person name="Culley D."/>
            <person name="Daum C."/>
            <person name="Ezra D."/>
            <person name="Gonzalez J."/>
            <person name="Henrissat B."/>
            <person name="Kuo A."/>
            <person name="Liang C."/>
            <person name="Lipzen A."/>
            <person name="Lutzoni F."/>
            <person name="Magnuson J."/>
            <person name="Mondo S."/>
            <person name="Nolan M."/>
            <person name="Ohm R."/>
            <person name="Pangilinan J."/>
            <person name="Park H.-J."/>
            <person name="Ramirez L."/>
            <person name="Alfaro M."/>
            <person name="Sun H."/>
            <person name="Tritt A."/>
            <person name="Yoshinaga Y."/>
            <person name="Zwiers L.-H."/>
            <person name="Turgeon B."/>
            <person name="Goodwin S."/>
            <person name="Spatafora J."/>
            <person name="Crous P."/>
            <person name="Grigoriev I."/>
        </authorList>
    </citation>
    <scope>NUCLEOTIDE SEQUENCE</scope>
    <source>
        <strain evidence="5">CBS 260.36</strain>
    </source>
</reference>
<keyword evidence="3" id="KW-0175">Coiled coil</keyword>
<proteinExistence type="inferred from homology"/>
<dbReference type="AlphaFoldDB" id="A0A9P4J8E8"/>
<dbReference type="EMBL" id="ML996081">
    <property type="protein sequence ID" value="KAF2156696.1"/>
    <property type="molecule type" value="Genomic_DNA"/>
</dbReference>
<dbReference type="PANTHER" id="PTHR15157">
    <property type="entry name" value="UV RADIATION RESISTANCE-ASSOCIATED GENE PROTEIN"/>
    <property type="match status" value="1"/>
</dbReference>
<keyword evidence="6" id="KW-1185">Reference proteome</keyword>
<evidence type="ECO:0000256" key="4">
    <source>
        <dbReference type="SAM" id="MobiDB-lite"/>
    </source>
</evidence>
<accession>A0A9P4J8E8</accession>
<protein>
    <recommendedName>
        <fullName evidence="2">Autophagy-related protein 14</fullName>
    </recommendedName>
</protein>
<evidence type="ECO:0000256" key="1">
    <source>
        <dbReference type="ARBA" id="ARBA00009574"/>
    </source>
</evidence>
<comment type="similarity">
    <text evidence="1">Belongs to the ATG14 family.</text>
</comment>
<organism evidence="5 6">
    <name type="scientific">Myriangium duriaei CBS 260.36</name>
    <dbReference type="NCBI Taxonomy" id="1168546"/>
    <lineage>
        <taxon>Eukaryota</taxon>
        <taxon>Fungi</taxon>
        <taxon>Dikarya</taxon>
        <taxon>Ascomycota</taxon>
        <taxon>Pezizomycotina</taxon>
        <taxon>Dothideomycetes</taxon>
        <taxon>Dothideomycetidae</taxon>
        <taxon>Myriangiales</taxon>
        <taxon>Myriangiaceae</taxon>
        <taxon>Myriangium</taxon>
    </lineage>
</organism>
<feature type="region of interest" description="Disordered" evidence="4">
    <location>
        <begin position="485"/>
        <end position="518"/>
    </location>
</feature>
<evidence type="ECO:0000313" key="6">
    <source>
        <dbReference type="Proteomes" id="UP000799439"/>
    </source>
</evidence>
<name>A0A9P4J8E8_9PEZI</name>
<dbReference type="OrthoDB" id="72772at2759"/>
<evidence type="ECO:0000256" key="3">
    <source>
        <dbReference type="ARBA" id="ARBA00023054"/>
    </source>
</evidence>
<sequence>MASPAVAVRGPRWTTRERPWLVSWNRKLRHLNTIVIRNLTLSQPEGRLRARVTDDDALPNTLKSPAKLLALREAKTLGHSRSSDDLRPIQERLHINGAITHEQRNGSAKAPAKDRKVRPDGFKMRRRSTLDWASATPQSRQKRMEALSASRLADVFFSLHVQGVQEPVYVSETVTKTMNPTFQHISLDGCGPGIARLDVITVKIWVKSGTHDSFHVLLEMMLSLRSLQFIGKDLAGFNHPFPQNCILFQLTDGFYTCFTDAQVDESPNPFLEARSKLSSPRTLRTASFDALLRLSKLDDSIQDALALRDRLSSDLTSLADSSRQALLAKDRLNESRDYLKTINYAKSTVEKQLRSLRQTRDSKRASLIHRRDLLSRGRTEITTGTTDLHTAQTSLPQLRTDLTTLSKAITNQRRRISSDLSSIYPISPLPNAPLSFTIRSLPLPDSESLDSTDPSHLSAALGYVSHALLLLSFYLRHPLPYPPHPRSSTSLMTDPISSLKPHATPSGPVPYPPSSPAALSDPARTFPLYPRAPGPKYRFDYALFLLNKDLHVLLADAFGVRVLDIRQTLPNLMYVLACMAAGEGELPARKAGGVRGLIRGASGSVTAAGKEGRSGEREEGRLSAAATVVGDEWEDGGGGKGRDRGTVRWKRT</sequence>
<feature type="compositionally biased region" description="Basic and acidic residues" evidence="4">
    <location>
        <begin position="610"/>
        <end position="621"/>
    </location>
</feature>
<evidence type="ECO:0000256" key="2">
    <source>
        <dbReference type="ARBA" id="ARBA00013807"/>
    </source>
</evidence>
<dbReference type="GO" id="GO:0005768">
    <property type="term" value="C:endosome"/>
    <property type="evidence" value="ECO:0007669"/>
    <property type="project" value="TreeGrafter"/>
</dbReference>
<dbReference type="InterPro" id="IPR018791">
    <property type="entry name" value="UV_resistance/autophagy_Atg14"/>
</dbReference>
<dbReference type="GO" id="GO:0035493">
    <property type="term" value="P:SNARE complex assembly"/>
    <property type="evidence" value="ECO:0007669"/>
    <property type="project" value="TreeGrafter"/>
</dbReference>
<dbReference type="GO" id="GO:0000323">
    <property type="term" value="C:lytic vacuole"/>
    <property type="evidence" value="ECO:0007669"/>
    <property type="project" value="TreeGrafter"/>
</dbReference>
<dbReference type="GO" id="GO:0032991">
    <property type="term" value="C:protein-containing complex"/>
    <property type="evidence" value="ECO:0007669"/>
    <property type="project" value="UniProtKB-ARBA"/>
</dbReference>